<feature type="domain" description="Zinc finger Sec23/Sec24-type" evidence="6">
    <location>
        <begin position="139"/>
        <end position="177"/>
    </location>
</feature>
<dbReference type="SUPFAM" id="SSF81995">
    <property type="entry name" value="beta-sandwich domain of Sec23/24"/>
    <property type="match status" value="1"/>
</dbReference>
<dbReference type="EMBL" id="JASFZW010000004">
    <property type="protein sequence ID" value="KAK2078451.1"/>
    <property type="molecule type" value="Genomic_DNA"/>
</dbReference>
<protein>
    <submittedName>
        <fullName evidence="10">Uncharacterized protein</fullName>
    </submittedName>
</protein>
<dbReference type="GO" id="GO:0070971">
    <property type="term" value="C:endoplasmic reticulum exit site"/>
    <property type="evidence" value="ECO:0007669"/>
    <property type="project" value="TreeGrafter"/>
</dbReference>
<dbReference type="Gene3D" id="2.30.30.380">
    <property type="entry name" value="Zn-finger domain of Sec23/24"/>
    <property type="match status" value="1"/>
</dbReference>
<dbReference type="Pfam" id="PF00626">
    <property type="entry name" value="Gelsolin"/>
    <property type="match status" value="1"/>
</dbReference>
<dbReference type="Pfam" id="PF08033">
    <property type="entry name" value="Sec23_BS"/>
    <property type="match status" value="1"/>
</dbReference>
<dbReference type="SUPFAM" id="SSF82754">
    <property type="entry name" value="C-terminal, gelsolin-like domain of Sec23/24"/>
    <property type="match status" value="1"/>
</dbReference>
<dbReference type="Gene3D" id="3.40.50.410">
    <property type="entry name" value="von Willebrand factor, type A domain"/>
    <property type="match status" value="1"/>
</dbReference>
<dbReference type="InterPro" id="IPR050550">
    <property type="entry name" value="SEC23_SEC24_subfamily"/>
</dbReference>
<evidence type="ECO:0000256" key="1">
    <source>
        <dbReference type="ARBA" id="ARBA00008334"/>
    </source>
</evidence>
<feature type="domain" description="Sec23/Sec24 helical" evidence="8">
    <location>
        <begin position="614"/>
        <end position="669"/>
    </location>
</feature>
<evidence type="ECO:0000256" key="3">
    <source>
        <dbReference type="ARBA" id="ARBA00022927"/>
    </source>
</evidence>
<dbReference type="InterPro" id="IPR036180">
    <property type="entry name" value="Gelsolin-like_dom_sf"/>
</dbReference>
<gene>
    <name evidence="10" type="ORF">QBZ16_003291</name>
</gene>
<dbReference type="InterPro" id="IPR007123">
    <property type="entry name" value="Gelsolin-like_dom"/>
</dbReference>
<dbReference type="GO" id="GO:0006886">
    <property type="term" value="P:intracellular protein transport"/>
    <property type="evidence" value="ECO:0007669"/>
    <property type="project" value="InterPro"/>
</dbReference>
<name>A0AAD9MNC2_PROWI</name>
<feature type="region of interest" description="Disordered" evidence="4">
    <location>
        <begin position="1"/>
        <end position="53"/>
    </location>
</feature>
<keyword evidence="11" id="KW-1185">Reference proteome</keyword>
<evidence type="ECO:0000259" key="9">
    <source>
        <dbReference type="Pfam" id="PF08033"/>
    </source>
</evidence>
<dbReference type="GO" id="GO:0008270">
    <property type="term" value="F:zinc ion binding"/>
    <property type="evidence" value="ECO:0007669"/>
    <property type="project" value="InterPro"/>
</dbReference>
<dbReference type="AlphaFoldDB" id="A0AAD9MNC2"/>
<comment type="similarity">
    <text evidence="1">Belongs to the SEC23/SEC24 family. SEC24 subfamily.</text>
</comment>
<reference evidence="10" key="1">
    <citation type="submission" date="2021-01" db="EMBL/GenBank/DDBJ databases">
        <authorList>
            <person name="Eckstrom K.M.E."/>
        </authorList>
    </citation>
    <scope>NUCLEOTIDE SEQUENCE</scope>
    <source>
        <strain evidence="10">UVCC 0001</strain>
    </source>
</reference>
<accession>A0AAD9MNC2</accession>
<dbReference type="SUPFAM" id="SSF82919">
    <property type="entry name" value="Zn-finger domain of Sec23/24"/>
    <property type="match status" value="1"/>
</dbReference>
<dbReference type="InterPro" id="IPR036175">
    <property type="entry name" value="Sec23/24_helical_dom_sf"/>
</dbReference>
<feature type="compositionally biased region" description="Polar residues" evidence="4">
    <location>
        <begin position="1"/>
        <end position="26"/>
    </location>
</feature>
<evidence type="ECO:0000259" key="7">
    <source>
        <dbReference type="Pfam" id="PF04811"/>
    </source>
</evidence>
<proteinExistence type="inferred from homology"/>
<evidence type="ECO:0000259" key="5">
    <source>
        <dbReference type="Pfam" id="PF00626"/>
    </source>
</evidence>
<dbReference type="InterPro" id="IPR006895">
    <property type="entry name" value="Znf_Sec23_Sec24"/>
</dbReference>
<dbReference type="InterPro" id="IPR012990">
    <property type="entry name" value="Beta-sandwich_Sec23_24"/>
</dbReference>
<feature type="domain" description="Sec23/Sec24 beta-sandwich" evidence="9">
    <location>
        <begin position="489"/>
        <end position="573"/>
    </location>
</feature>
<keyword evidence="3" id="KW-0653">Protein transport</keyword>
<evidence type="ECO:0000256" key="4">
    <source>
        <dbReference type="SAM" id="MobiDB-lite"/>
    </source>
</evidence>
<dbReference type="InterPro" id="IPR036174">
    <property type="entry name" value="Znf_Sec23_Sec24_sf"/>
</dbReference>
<evidence type="ECO:0000256" key="2">
    <source>
        <dbReference type="ARBA" id="ARBA00022448"/>
    </source>
</evidence>
<organism evidence="10 11">
    <name type="scientific">Prototheca wickerhamii</name>
    <dbReference type="NCBI Taxonomy" id="3111"/>
    <lineage>
        <taxon>Eukaryota</taxon>
        <taxon>Viridiplantae</taxon>
        <taxon>Chlorophyta</taxon>
        <taxon>core chlorophytes</taxon>
        <taxon>Trebouxiophyceae</taxon>
        <taxon>Chlorellales</taxon>
        <taxon>Chlorellaceae</taxon>
        <taxon>Prototheca</taxon>
    </lineage>
</organism>
<dbReference type="PANTHER" id="PTHR13803">
    <property type="entry name" value="SEC24-RELATED PROTEIN"/>
    <property type="match status" value="1"/>
</dbReference>
<feature type="domain" description="Sec23/Sec24 trunk" evidence="7">
    <location>
        <begin position="231"/>
        <end position="438"/>
    </location>
</feature>
<evidence type="ECO:0000259" key="6">
    <source>
        <dbReference type="Pfam" id="PF04810"/>
    </source>
</evidence>
<dbReference type="InterPro" id="IPR036465">
    <property type="entry name" value="vWFA_dom_sf"/>
</dbReference>
<dbReference type="Gene3D" id="3.40.20.10">
    <property type="entry name" value="Severin"/>
    <property type="match status" value="1"/>
</dbReference>
<dbReference type="Proteomes" id="UP001255856">
    <property type="component" value="Unassembled WGS sequence"/>
</dbReference>
<dbReference type="InterPro" id="IPR006900">
    <property type="entry name" value="Sec23/24_helical_dom"/>
</dbReference>
<dbReference type="SUPFAM" id="SSF81811">
    <property type="entry name" value="Helical domain of Sec23/24"/>
    <property type="match status" value="1"/>
</dbReference>
<dbReference type="GO" id="GO:0030127">
    <property type="term" value="C:COPII vesicle coat"/>
    <property type="evidence" value="ECO:0007669"/>
    <property type="project" value="InterPro"/>
</dbReference>
<keyword evidence="2" id="KW-0813">Transport</keyword>
<dbReference type="GO" id="GO:0000149">
    <property type="term" value="F:SNARE binding"/>
    <property type="evidence" value="ECO:0007669"/>
    <property type="project" value="TreeGrafter"/>
</dbReference>
<dbReference type="GO" id="GO:0090110">
    <property type="term" value="P:COPII-coated vesicle cargo loading"/>
    <property type="evidence" value="ECO:0007669"/>
    <property type="project" value="TreeGrafter"/>
</dbReference>
<dbReference type="Pfam" id="PF04811">
    <property type="entry name" value="Sec23_trunk"/>
    <property type="match status" value="1"/>
</dbReference>
<dbReference type="Pfam" id="PF04810">
    <property type="entry name" value="zf-Sec23_Sec24"/>
    <property type="match status" value="1"/>
</dbReference>
<dbReference type="InterPro" id="IPR006896">
    <property type="entry name" value="Sec23/24_trunk_dom"/>
</dbReference>
<evidence type="ECO:0000259" key="8">
    <source>
        <dbReference type="Pfam" id="PF04815"/>
    </source>
</evidence>
<dbReference type="Gene3D" id="2.60.40.1670">
    <property type="entry name" value="beta-sandwich domain of Sec23/24"/>
    <property type="match status" value="1"/>
</dbReference>
<dbReference type="PANTHER" id="PTHR13803:SF4">
    <property type="entry name" value="SECRETORY 24CD, ISOFORM C"/>
    <property type="match status" value="1"/>
</dbReference>
<feature type="domain" description="Gelsolin-like" evidence="5">
    <location>
        <begin position="693"/>
        <end position="760"/>
    </location>
</feature>
<dbReference type="Pfam" id="PF04815">
    <property type="entry name" value="Sec23_helical"/>
    <property type="match status" value="1"/>
</dbReference>
<comment type="caution">
    <text evidence="10">The sequence shown here is derived from an EMBL/GenBank/DDBJ whole genome shotgun (WGS) entry which is preliminary data.</text>
</comment>
<sequence>MRLSSSQCGPRACSSQQRPLRNNQGTDRSRSLGHLVSHRAPQAKRNDPRPCLTPQSEIVFETRRAGDHSIPPPASTPLVVRDRGSAAPHFMRSTLNLIPQTPDLYRKLQLPLGFVINPLAPGGPKDEPVPVVDLGPGGPVRCSECRAYANPYFRFVAGGERMICNFCGAEQPVPPGYGCGLDLDGRRRDLAEHPELTRGSVDVVATAEYAVRPPMPPAHLFPRVLRAAAAVAELPVDGRTRVGLLAYDAGLTHYDLGLGDRRAEAGAGDDDASTAAFRTLVVGDVDDDPYCPLPSGGVVPLTPATRAAALAALRALPAHAAALQSSSEAAGGAALAAAVEALRLAGGGRVHAFPSTLARRGAPASRPRDTPRALADRDALDNLLPDGEAWADLARRAVESQVHVDAYCLPAAPFVDVASLATLSRLTAGTVRLYSGFWERSLGGSGAGVGASTPAGAAFAPPSIADRGQAADTEQVTDDLCRAVRRPAGLEAVGRLRVSTGLAIGKAWGAFQRRTPTDLLFPGVDGEAALAVSADVEEKLADRGEVYAQFALLYTSAEGRRLVRVHTLALPITTGRSSAFRGADVDALLALCARRVAAQAPGKSLGACRDAVMAAAQSDAGQLLLPEALQLLPVLSLGLTKCPLFRNDARLDDRALWHHRLLTLPAEALAGALYPRLLRVSPTGATGDGPVRLPDALPLSAAYLETDGVYLLENGFEGYLFVSRGAAPDALVALLGVPALEHLGPRPAPLPRLDTPASRDLHALVAEICRQRRRLVRVRVLPAGPASESSFYAMLLEDRAAATGGGSYSDCLRALHRAINTKLA</sequence>
<dbReference type="Gene3D" id="1.20.120.730">
    <property type="entry name" value="Sec23/Sec24 helical domain"/>
    <property type="match status" value="1"/>
</dbReference>
<evidence type="ECO:0000313" key="11">
    <source>
        <dbReference type="Proteomes" id="UP001255856"/>
    </source>
</evidence>
<dbReference type="InterPro" id="IPR029006">
    <property type="entry name" value="ADF-H/Gelsolin-like_dom_sf"/>
</dbReference>
<evidence type="ECO:0000313" key="10">
    <source>
        <dbReference type="EMBL" id="KAK2078451.1"/>
    </source>
</evidence>
<dbReference type="SUPFAM" id="SSF53300">
    <property type="entry name" value="vWA-like"/>
    <property type="match status" value="1"/>
</dbReference>